<gene>
    <name evidence="3" type="ORF">DI551_08250</name>
</gene>
<dbReference type="NCBIfam" id="TIGR01641">
    <property type="entry name" value="phageSPP1_gp7"/>
    <property type="match status" value="1"/>
</dbReference>
<dbReference type="InterPro" id="IPR006528">
    <property type="entry name" value="Phage_head_morphogenesis_dom"/>
</dbReference>
<dbReference type="EMBL" id="QFQB01000060">
    <property type="protein sequence ID" value="PZQ45169.1"/>
    <property type="molecule type" value="Genomic_DNA"/>
</dbReference>
<proteinExistence type="predicted"/>
<accession>A0A2W5MYE3</accession>
<feature type="domain" description="Phage-Barnase-EndoU-ColicinE5/D-RelE like nuclease 2" evidence="2">
    <location>
        <begin position="293"/>
        <end position="420"/>
    </location>
</feature>
<feature type="domain" description="Phage head morphogenesis" evidence="1">
    <location>
        <begin position="58"/>
        <end position="189"/>
    </location>
</feature>
<dbReference type="AlphaFoldDB" id="A0A2W5MYE3"/>
<evidence type="ECO:0008006" key="5">
    <source>
        <dbReference type="Google" id="ProtNLM"/>
    </source>
</evidence>
<protein>
    <recommendedName>
        <fullName evidence="5">Phage head morphogenesis protein</fullName>
    </recommendedName>
</protein>
<evidence type="ECO:0000259" key="2">
    <source>
        <dbReference type="Pfam" id="PF18810"/>
    </source>
</evidence>
<sequence length="425" mass="48267">MVKTMADRVELKPLPPKAAIEYFRKKVYKLTFNYTDMQREEHAYNFTVAKATTLDILQDIRQAVDAAIVDGTTLKEFQGRLKPILHEKGWWGKKEVIDPVSGELSEVQLGSPRRLRTIFDTNISAAYAAGKWEGIQRAKKYRPYLVYDAVNDSHTRPQHRAWDGTVLPADDPFWDEHYPANGWGCRCTVRQLGPRDLQRQGLEVSKAPPTGAPRTFIDKKTGATVLVPPGIDPGFAYNVGKARMKAMVPPAVDRPLEIPFAGDISAFPSPLSRPLPKDKILSPDLPEEEYVRRFMKEFGGDIGKPVVFKDVTGDHIVISDDLFKNAKGEFKVKKRGRHIYMLLLAEAIKNPDEVFWVWREYPKGRWTLSKAFLTNWKDDKDIPAFTMFDTGPAGWQGVTTFSPDRKSYLANQRDGALAYRRPDNK</sequence>
<name>A0A2W5MYE3_9BACT</name>
<dbReference type="InterPro" id="IPR041110">
    <property type="entry name" value="PBECR2"/>
</dbReference>
<dbReference type="Pfam" id="PF04233">
    <property type="entry name" value="Phage_Mu_F"/>
    <property type="match status" value="1"/>
</dbReference>
<reference evidence="3 4" key="1">
    <citation type="submission" date="2017-08" db="EMBL/GenBank/DDBJ databases">
        <title>Infants hospitalized years apart are colonized by the same room-sourced microbial strains.</title>
        <authorList>
            <person name="Brooks B."/>
            <person name="Olm M.R."/>
            <person name="Firek B.A."/>
            <person name="Baker R."/>
            <person name="Thomas B.C."/>
            <person name="Morowitz M.J."/>
            <person name="Banfield J.F."/>
        </authorList>
    </citation>
    <scope>NUCLEOTIDE SEQUENCE [LARGE SCALE GENOMIC DNA]</scope>
    <source>
        <strain evidence="3">S2_005_002_R2_29</strain>
    </source>
</reference>
<organism evidence="3 4">
    <name type="scientific">Micavibrio aeruginosavorus</name>
    <dbReference type="NCBI Taxonomy" id="349221"/>
    <lineage>
        <taxon>Bacteria</taxon>
        <taxon>Pseudomonadati</taxon>
        <taxon>Bdellovibrionota</taxon>
        <taxon>Bdellovibrionia</taxon>
        <taxon>Bdellovibrionales</taxon>
        <taxon>Pseudobdellovibrionaceae</taxon>
        <taxon>Micavibrio</taxon>
    </lineage>
</organism>
<evidence type="ECO:0000259" key="1">
    <source>
        <dbReference type="Pfam" id="PF04233"/>
    </source>
</evidence>
<dbReference type="Pfam" id="PF18810">
    <property type="entry name" value="PBECR2"/>
    <property type="match status" value="1"/>
</dbReference>
<dbReference type="Proteomes" id="UP000249417">
    <property type="component" value="Unassembled WGS sequence"/>
</dbReference>
<comment type="caution">
    <text evidence="3">The sequence shown here is derived from an EMBL/GenBank/DDBJ whole genome shotgun (WGS) entry which is preliminary data.</text>
</comment>
<evidence type="ECO:0000313" key="4">
    <source>
        <dbReference type="Proteomes" id="UP000249417"/>
    </source>
</evidence>
<evidence type="ECO:0000313" key="3">
    <source>
        <dbReference type="EMBL" id="PZQ45169.1"/>
    </source>
</evidence>